<evidence type="ECO:0000256" key="10">
    <source>
        <dbReference type="PIRSR" id="PIRSR600526-1"/>
    </source>
</evidence>
<dbReference type="OMA" id="VWNTNEN"/>
<accession>A0A2C9WP69</accession>
<dbReference type="Proteomes" id="UP000091857">
    <property type="component" value="Chromosome 1"/>
</dbReference>
<comment type="subcellular location">
    <subcellularLocation>
        <location evidence="1">Endoplasmic reticulum lumen</location>
    </subcellularLocation>
</comment>
<evidence type="ECO:0000256" key="6">
    <source>
        <dbReference type="ARBA" id="ARBA00023157"/>
    </source>
</evidence>
<keyword evidence="2 11" id="KW-0479">Metal-binding</keyword>
<dbReference type="PANTHER" id="PTHR37236">
    <property type="entry name" value="AUXIN-BINDING PROTEIN 1"/>
    <property type="match status" value="1"/>
</dbReference>
<evidence type="ECO:0000256" key="7">
    <source>
        <dbReference type="ARBA" id="ARBA00023170"/>
    </source>
</evidence>
<evidence type="ECO:0000256" key="3">
    <source>
        <dbReference type="ARBA" id="ARBA00022729"/>
    </source>
</evidence>
<proteinExistence type="predicted"/>
<dbReference type="PRINTS" id="PR00655">
    <property type="entry name" value="AUXINBINDNGP"/>
</dbReference>
<dbReference type="SUPFAM" id="SSF51182">
    <property type="entry name" value="RmlC-like cupins"/>
    <property type="match status" value="1"/>
</dbReference>
<dbReference type="GO" id="GO:0045793">
    <property type="term" value="P:positive regulation of cell size"/>
    <property type="evidence" value="ECO:0000318"/>
    <property type="project" value="GO_Central"/>
</dbReference>
<keyword evidence="14" id="KW-1185">Reference proteome</keyword>
<evidence type="ECO:0000256" key="4">
    <source>
        <dbReference type="ARBA" id="ARBA00022824"/>
    </source>
</evidence>
<keyword evidence="4" id="KW-0256">Endoplasmic reticulum</keyword>
<keyword evidence="9" id="KW-0927">Auxin signaling pathway</keyword>
<evidence type="ECO:0000256" key="2">
    <source>
        <dbReference type="ARBA" id="ARBA00022723"/>
    </source>
</evidence>
<keyword evidence="5 11" id="KW-0862">Zinc</keyword>
<feature type="disulfide bond" evidence="12">
    <location>
        <begin position="66"/>
        <end position="221"/>
    </location>
</feature>
<dbReference type="CDD" id="cd02220">
    <property type="entry name" value="cupin_ABP1"/>
    <property type="match status" value="1"/>
</dbReference>
<dbReference type="GO" id="GO:0046872">
    <property type="term" value="F:metal ion binding"/>
    <property type="evidence" value="ECO:0007669"/>
    <property type="project" value="UniProtKB-KW"/>
</dbReference>
<dbReference type="AlphaFoldDB" id="A0A2C9WP69"/>
<dbReference type="GO" id="GO:0051781">
    <property type="term" value="P:positive regulation of cell division"/>
    <property type="evidence" value="ECO:0000318"/>
    <property type="project" value="GO_Central"/>
</dbReference>
<feature type="glycosylation site" description="N-linked (GlcNAc...) asparagine" evidence="10">
    <location>
        <position position="161"/>
    </location>
</feature>
<organism evidence="13 14">
    <name type="scientific">Manihot esculenta</name>
    <name type="common">Cassava</name>
    <name type="synonym">Jatropha manihot</name>
    <dbReference type="NCBI Taxonomy" id="3983"/>
    <lineage>
        <taxon>Eukaryota</taxon>
        <taxon>Viridiplantae</taxon>
        <taxon>Streptophyta</taxon>
        <taxon>Embryophyta</taxon>
        <taxon>Tracheophyta</taxon>
        <taxon>Spermatophyta</taxon>
        <taxon>Magnoliopsida</taxon>
        <taxon>eudicotyledons</taxon>
        <taxon>Gunneridae</taxon>
        <taxon>Pentapetalae</taxon>
        <taxon>rosids</taxon>
        <taxon>fabids</taxon>
        <taxon>Malpighiales</taxon>
        <taxon>Euphorbiaceae</taxon>
        <taxon>Crotonoideae</taxon>
        <taxon>Manihoteae</taxon>
        <taxon>Manihot</taxon>
    </lineage>
</organism>
<protein>
    <recommendedName>
        <fullName evidence="15">Auxin-binding protein T85</fullName>
    </recommendedName>
</protein>
<dbReference type="GO" id="GO:0000911">
    <property type="term" value="P:cytokinesis by cell plate formation"/>
    <property type="evidence" value="ECO:0000318"/>
    <property type="project" value="GO_Central"/>
</dbReference>
<feature type="binding site" evidence="11">
    <location>
        <position position="122"/>
    </location>
    <ligand>
        <name>Zn(2+)</name>
        <dbReference type="ChEBI" id="CHEBI:29105"/>
    </ligand>
</feature>
<dbReference type="InterPro" id="IPR000526">
    <property type="entry name" value="Auxin-bd"/>
</dbReference>
<reference evidence="14" key="1">
    <citation type="journal article" date="2016" name="Nat. Biotechnol.">
        <title>Sequencing wild and cultivated cassava and related species reveals extensive interspecific hybridization and genetic diversity.</title>
        <authorList>
            <person name="Bredeson J.V."/>
            <person name="Lyons J.B."/>
            <person name="Prochnik S.E."/>
            <person name="Wu G.A."/>
            <person name="Ha C.M."/>
            <person name="Edsinger-Gonzales E."/>
            <person name="Grimwood J."/>
            <person name="Schmutz J."/>
            <person name="Rabbi I.Y."/>
            <person name="Egesi C."/>
            <person name="Nauluvula P."/>
            <person name="Lebot V."/>
            <person name="Ndunguru J."/>
            <person name="Mkamilo G."/>
            <person name="Bart R.S."/>
            <person name="Setter T.L."/>
            <person name="Gleadow R.M."/>
            <person name="Kulakow P."/>
            <person name="Ferguson M.E."/>
            <person name="Rounsley S."/>
            <person name="Rokhsar D.S."/>
        </authorList>
    </citation>
    <scope>NUCLEOTIDE SEQUENCE [LARGE SCALE GENOMIC DNA]</scope>
    <source>
        <strain evidence="14">cv. AM560-2</strain>
    </source>
</reference>
<feature type="binding site" evidence="11">
    <location>
        <position position="128"/>
    </location>
    <ligand>
        <name>Zn(2+)</name>
        <dbReference type="ChEBI" id="CHEBI:29105"/>
    </ligand>
</feature>
<dbReference type="Pfam" id="PF02041">
    <property type="entry name" value="Auxin_BP"/>
    <property type="match status" value="1"/>
</dbReference>
<dbReference type="STRING" id="3983.A0A2C9WP69"/>
<dbReference type="FunFam" id="2.60.120.10:FF:000080">
    <property type="entry name" value="Auxin-binding protein 1"/>
    <property type="match status" value="1"/>
</dbReference>
<evidence type="ECO:0000256" key="1">
    <source>
        <dbReference type="ARBA" id="ARBA00004319"/>
    </source>
</evidence>
<dbReference type="EMBL" id="CM004387">
    <property type="protein sequence ID" value="OAY61715.1"/>
    <property type="molecule type" value="Genomic_DNA"/>
</dbReference>
<evidence type="ECO:0000313" key="14">
    <source>
        <dbReference type="Proteomes" id="UP000091857"/>
    </source>
</evidence>
<keyword evidence="6 12" id="KW-1015">Disulfide bond</keyword>
<comment type="caution">
    <text evidence="13">The sequence shown here is derived from an EMBL/GenBank/DDBJ whole genome shotgun (WGS) entry which is preliminary data.</text>
</comment>
<sequence>MHALCFGLCHGKKASLSVSQEEARRILVVENIGTSVSSTMAWQWHFLNFFFFNLLIYSATTKASHCSIKGLPLVRNISELPQDDYDRKGLSHITVAGSVLHGLKEVEVWLQTFSPGSRTPIHRHSCEEVFIVLKGSGTLYLASSSHEKYPGKPQEFFFFSNSTFHIPVNDAHQVWNTNEHEDLQVLVIISRPPVKVFIYDDWFMPHIAAKLKFPYYWDEQCLQVQAPPKDEL</sequence>
<dbReference type="GO" id="GO:0005788">
    <property type="term" value="C:endoplasmic reticulum lumen"/>
    <property type="evidence" value="ECO:0007669"/>
    <property type="project" value="UniProtKB-SubCell"/>
</dbReference>
<keyword evidence="7" id="KW-0675">Receptor</keyword>
<evidence type="ECO:0000256" key="12">
    <source>
        <dbReference type="PIRSR" id="PIRSR600526-3"/>
    </source>
</evidence>
<evidence type="ECO:0000256" key="11">
    <source>
        <dbReference type="PIRSR" id="PIRSR600526-2"/>
    </source>
</evidence>
<dbReference type="PANTHER" id="PTHR37236:SF1">
    <property type="entry name" value="AUXIN-BINDING PROTEIN 1"/>
    <property type="match status" value="1"/>
</dbReference>
<dbReference type="InterPro" id="IPR011051">
    <property type="entry name" value="RmlC_Cupin_sf"/>
</dbReference>
<gene>
    <name evidence="13" type="ORF">MANES_01G211300v8</name>
</gene>
<feature type="binding site" evidence="11">
    <location>
        <position position="172"/>
    </location>
    <ligand>
        <name>Zn(2+)</name>
        <dbReference type="ChEBI" id="CHEBI:29105"/>
    </ligand>
</feature>
<evidence type="ECO:0000256" key="9">
    <source>
        <dbReference type="ARBA" id="ARBA00023294"/>
    </source>
</evidence>
<feature type="binding site" evidence="11">
    <location>
        <position position="124"/>
    </location>
    <ligand>
        <name>Zn(2+)</name>
        <dbReference type="ChEBI" id="CHEBI:29105"/>
    </ligand>
</feature>
<evidence type="ECO:0008006" key="15">
    <source>
        <dbReference type="Google" id="ProtNLM"/>
    </source>
</evidence>
<dbReference type="GO" id="GO:0009734">
    <property type="term" value="P:auxin-activated signaling pathway"/>
    <property type="evidence" value="ECO:0007669"/>
    <property type="project" value="UniProtKB-KW"/>
</dbReference>
<keyword evidence="3" id="KW-0732">Signal</keyword>
<dbReference type="Gramene" id="Manes.01G211300.1.v8.1">
    <property type="protein sequence ID" value="Manes.01G211300.1.v8.1.CDS"/>
    <property type="gene ID" value="Manes.01G211300.v8.1"/>
</dbReference>
<dbReference type="GO" id="GO:0032877">
    <property type="term" value="P:positive regulation of DNA endoreduplication"/>
    <property type="evidence" value="ECO:0000318"/>
    <property type="project" value="GO_Central"/>
</dbReference>
<keyword evidence="8" id="KW-0325">Glycoprotein</keyword>
<dbReference type="GO" id="GO:0010011">
    <property type="term" value="F:auxin binding"/>
    <property type="evidence" value="ECO:0000318"/>
    <property type="project" value="GO_Central"/>
</dbReference>
<dbReference type="InterPro" id="IPR014710">
    <property type="entry name" value="RmlC-like_jellyroll"/>
</dbReference>
<evidence type="ECO:0000256" key="5">
    <source>
        <dbReference type="ARBA" id="ARBA00022833"/>
    </source>
</evidence>
<evidence type="ECO:0000256" key="8">
    <source>
        <dbReference type="ARBA" id="ARBA00023180"/>
    </source>
</evidence>
<name>A0A2C9WP69_MANES</name>
<dbReference type="GO" id="GO:0009826">
    <property type="term" value="P:unidimensional cell growth"/>
    <property type="evidence" value="ECO:0000318"/>
    <property type="project" value="GO_Central"/>
</dbReference>
<dbReference type="Gene3D" id="2.60.120.10">
    <property type="entry name" value="Jelly Rolls"/>
    <property type="match status" value="1"/>
</dbReference>
<evidence type="ECO:0000313" key="13">
    <source>
        <dbReference type="EMBL" id="OAY61715.1"/>
    </source>
</evidence>